<keyword evidence="4" id="KW-1185">Reference proteome</keyword>
<gene>
    <name evidence="3" type="ORF">FEM41_12900</name>
</gene>
<dbReference type="Pfam" id="PF02746">
    <property type="entry name" value="MR_MLE_N"/>
    <property type="match status" value="1"/>
</dbReference>
<dbReference type="Pfam" id="PF13378">
    <property type="entry name" value="MR_MLE_C"/>
    <property type="match status" value="1"/>
</dbReference>
<dbReference type="SFLD" id="SFLDG00179">
    <property type="entry name" value="mandelate_racemase"/>
    <property type="match status" value="1"/>
</dbReference>
<evidence type="ECO:0000259" key="2">
    <source>
        <dbReference type="SMART" id="SM00922"/>
    </source>
</evidence>
<dbReference type="InterPro" id="IPR013341">
    <property type="entry name" value="Mandelate_racemase_N_dom"/>
</dbReference>
<protein>
    <submittedName>
        <fullName evidence="3">Mandelate racemase/muconate lactonizing enzyme family protein</fullName>
    </submittedName>
</protein>
<evidence type="ECO:0000313" key="3">
    <source>
        <dbReference type="EMBL" id="QCT22685.1"/>
    </source>
</evidence>
<dbReference type="CDD" id="cd03316">
    <property type="entry name" value="MR_like"/>
    <property type="match status" value="1"/>
</dbReference>
<dbReference type="InterPro" id="IPR029065">
    <property type="entry name" value="Enolase_C-like"/>
</dbReference>
<organism evidence="3 4">
    <name type="scientific">Jejubacter calystegiae</name>
    <dbReference type="NCBI Taxonomy" id="2579935"/>
    <lineage>
        <taxon>Bacteria</taxon>
        <taxon>Pseudomonadati</taxon>
        <taxon>Pseudomonadota</taxon>
        <taxon>Gammaproteobacteria</taxon>
        <taxon>Enterobacterales</taxon>
        <taxon>Enterobacteriaceae</taxon>
        <taxon>Jejubacter</taxon>
    </lineage>
</organism>
<accession>A0A4P8YP52</accession>
<dbReference type="Proteomes" id="UP000302163">
    <property type="component" value="Chromosome"/>
</dbReference>
<evidence type="ECO:0000313" key="4">
    <source>
        <dbReference type="Proteomes" id="UP000302163"/>
    </source>
</evidence>
<dbReference type="Gene3D" id="3.30.390.10">
    <property type="entry name" value="Enolase-like, N-terminal domain"/>
    <property type="match status" value="1"/>
</dbReference>
<dbReference type="Gene3D" id="3.20.20.120">
    <property type="entry name" value="Enolase-like C-terminal domain"/>
    <property type="match status" value="1"/>
</dbReference>
<dbReference type="EMBL" id="CP040428">
    <property type="protein sequence ID" value="QCT22685.1"/>
    <property type="molecule type" value="Genomic_DNA"/>
</dbReference>
<dbReference type="SUPFAM" id="SSF54826">
    <property type="entry name" value="Enolase N-terminal domain-like"/>
    <property type="match status" value="1"/>
</dbReference>
<keyword evidence="1" id="KW-0456">Lyase</keyword>
<proteinExistence type="predicted"/>
<dbReference type="SFLD" id="SFLDS00001">
    <property type="entry name" value="Enolase"/>
    <property type="match status" value="1"/>
</dbReference>
<evidence type="ECO:0000256" key="1">
    <source>
        <dbReference type="ARBA" id="ARBA00023239"/>
    </source>
</evidence>
<dbReference type="PANTHER" id="PTHR48080:SF2">
    <property type="entry name" value="D-GALACTONATE DEHYDRATASE"/>
    <property type="match status" value="1"/>
</dbReference>
<dbReference type="InterPro" id="IPR013342">
    <property type="entry name" value="Mandelate_racemase_C"/>
</dbReference>
<name>A0A4P8YP52_9ENTR</name>
<dbReference type="SMART" id="SM00922">
    <property type="entry name" value="MR_MLE"/>
    <property type="match status" value="1"/>
</dbReference>
<feature type="domain" description="Mandelate racemase/muconate lactonizing enzyme C-terminal" evidence="2">
    <location>
        <begin position="161"/>
        <end position="258"/>
    </location>
</feature>
<dbReference type="GO" id="GO:0016829">
    <property type="term" value="F:lyase activity"/>
    <property type="evidence" value="ECO:0007669"/>
    <property type="project" value="UniProtKB-KW"/>
</dbReference>
<dbReference type="GO" id="GO:0009063">
    <property type="term" value="P:amino acid catabolic process"/>
    <property type="evidence" value="ECO:0007669"/>
    <property type="project" value="InterPro"/>
</dbReference>
<dbReference type="PROSITE" id="PS00909">
    <property type="entry name" value="MR_MLE_2"/>
    <property type="match status" value="1"/>
</dbReference>
<reference evidence="3 4" key="1">
    <citation type="submission" date="2019-05" db="EMBL/GenBank/DDBJ databases">
        <title>Complete genome sequence of Izhakiella calystegiae KSNA2, an endophyte isolated from beach morning glory (Calystegia soldanella).</title>
        <authorList>
            <person name="Jiang L."/>
            <person name="Jeong J.C."/>
            <person name="Kim C.Y."/>
            <person name="Kim D.H."/>
            <person name="Kim S.W."/>
            <person name="Lee j."/>
        </authorList>
    </citation>
    <scope>NUCLEOTIDE SEQUENCE [LARGE SCALE GENOMIC DNA]</scope>
    <source>
        <strain evidence="3 4">KSNA2</strain>
    </source>
</reference>
<dbReference type="KEGG" id="izh:FEM41_12900"/>
<sequence>MPEHAPLFTQRDAAFTLDRIETFILRYPLREPVRTSFGVMHSRPALLVRVTDHHGATGWGEAWCNFPACGAEHRQRLIDDVYAPLLRHRAFEHPAMLFEQASRQTTVLAIQSGEPGPMSQALAAIDMAVWDMCARRSHQPLWRYLNGHRDRIPVYASGLNPTGSDALVEEKRQAGYQAFKLKVGFGHDQDLQTVSHIRSLIGEQSLLMLDANQAWTFDDALTMAEQLATWRPEWLEEPMRADTPLARWRQLAEHSPIPLAGGENLTGTEAFNNAMDCWLKIVQPDTAKWGGVSGVMQLIPDIQRRGLRYCPHYLGAGIGLLVSAHLLAASGGDGMLEIDANPNPLREWLCGPLARLQAGHAQLGDAPGIGITPDIEQLQRQLPH</sequence>
<dbReference type="SUPFAM" id="SSF51604">
    <property type="entry name" value="Enolase C-terminal domain-like"/>
    <property type="match status" value="1"/>
</dbReference>
<dbReference type="OrthoDB" id="9796450at2"/>
<dbReference type="InterPro" id="IPR036849">
    <property type="entry name" value="Enolase-like_C_sf"/>
</dbReference>
<dbReference type="InterPro" id="IPR029017">
    <property type="entry name" value="Enolase-like_N"/>
</dbReference>
<dbReference type="InterPro" id="IPR034593">
    <property type="entry name" value="DgoD-like"/>
</dbReference>
<dbReference type="PANTHER" id="PTHR48080">
    <property type="entry name" value="D-GALACTONATE DEHYDRATASE-RELATED"/>
    <property type="match status" value="1"/>
</dbReference>
<dbReference type="InterPro" id="IPR018110">
    <property type="entry name" value="Mandel_Rmase/mucon_lact_enz_CS"/>
</dbReference>
<dbReference type="AlphaFoldDB" id="A0A4P8YP52"/>